<evidence type="ECO:0000256" key="1">
    <source>
        <dbReference type="SAM" id="MobiDB-lite"/>
    </source>
</evidence>
<proteinExistence type="predicted"/>
<dbReference type="EMBL" id="KN831945">
    <property type="protein sequence ID" value="KIO14255.1"/>
    <property type="molecule type" value="Genomic_DNA"/>
</dbReference>
<feature type="region of interest" description="Disordered" evidence="1">
    <location>
        <begin position="68"/>
        <end position="99"/>
    </location>
</feature>
<dbReference type="HOGENOM" id="CLU_2321302_0_0_1"/>
<sequence>MGRQVRRLFSRFIGELTVLRYQSVLRRYAEDTGDFVARSSLFEWFSTGPRDHIGLVKPILLSASSVSARMRDHTPDGQRIVHPDSLRGPLGPGEQNKKS</sequence>
<evidence type="ECO:0000313" key="3">
    <source>
        <dbReference type="Proteomes" id="UP000054217"/>
    </source>
</evidence>
<organism evidence="2 3">
    <name type="scientific">Pisolithus tinctorius Marx 270</name>
    <dbReference type="NCBI Taxonomy" id="870435"/>
    <lineage>
        <taxon>Eukaryota</taxon>
        <taxon>Fungi</taxon>
        <taxon>Dikarya</taxon>
        <taxon>Basidiomycota</taxon>
        <taxon>Agaricomycotina</taxon>
        <taxon>Agaricomycetes</taxon>
        <taxon>Agaricomycetidae</taxon>
        <taxon>Boletales</taxon>
        <taxon>Sclerodermatineae</taxon>
        <taxon>Pisolithaceae</taxon>
        <taxon>Pisolithus</taxon>
    </lineage>
</organism>
<protein>
    <submittedName>
        <fullName evidence="2">Uncharacterized protein</fullName>
    </submittedName>
</protein>
<feature type="compositionally biased region" description="Basic and acidic residues" evidence="1">
    <location>
        <begin position="69"/>
        <end position="85"/>
    </location>
</feature>
<dbReference type="Proteomes" id="UP000054217">
    <property type="component" value="Unassembled WGS sequence"/>
</dbReference>
<keyword evidence="3" id="KW-1185">Reference proteome</keyword>
<evidence type="ECO:0000313" key="2">
    <source>
        <dbReference type="EMBL" id="KIO14255.1"/>
    </source>
</evidence>
<dbReference type="InParanoid" id="A0A0C3PJD0"/>
<accession>A0A0C3PJD0</accession>
<dbReference type="AlphaFoldDB" id="A0A0C3PJD0"/>
<gene>
    <name evidence="2" type="ORF">M404DRAFT_992518</name>
</gene>
<name>A0A0C3PJD0_PISTI</name>
<reference evidence="3" key="2">
    <citation type="submission" date="2015-01" db="EMBL/GenBank/DDBJ databases">
        <title>Evolutionary Origins and Diversification of the Mycorrhizal Mutualists.</title>
        <authorList>
            <consortium name="DOE Joint Genome Institute"/>
            <consortium name="Mycorrhizal Genomics Consortium"/>
            <person name="Kohler A."/>
            <person name="Kuo A."/>
            <person name="Nagy L.G."/>
            <person name="Floudas D."/>
            <person name="Copeland A."/>
            <person name="Barry K.W."/>
            <person name="Cichocki N."/>
            <person name="Veneault-Fourrey C."/>
            <person name="LaButti K."/>
            <person name="Lindquist E.A."/>
            <person name="Lipzen A."/>
            <person name="Lundell T."/>
            <person name="Morin E."/>
            <person name="Murat C."/>
            <person name="Riley R."/>
            <person name="Ohm R."/>
            <person name="Sun H."/>
            <person name="Tunlid A."/>
            <person name="Henrissat B."/>
            <person name="Grigoriev I.V."/>
            <person name="Hibbett D.S."/>
            <person name="Martin F."/>
        </authorList>
    </citation>
    <scope>NUCLEOTIDE SEQUENCE [LARGE SCALE GENOMIC DNA]</scope>
    <source>
        <strain evidence="3">Marx 270</strain>
    </source>
</reference>
<reference evidence="2 3" key="1">
    <citation type="submission" date="2014-04" db="EMBL/GenBank/DDBJ databases">
        <authorList>
            <consortium name="DOE Joint Genome Institute"/>
            <person name="Kuo A."/>
            <person name="Kohler A."/>
            <person name="Costa M.D."/>
            <person name="Nagy L.G."/>
            <person name="Floudas D."/>
            <person name="Copeland A."/>
            <person name="Barry K.W."/>
            <person name="Cichocki N."/>
            <person name="Veneault-Fourrey C."/>
            <person name="LaButti K."/>
            <person name="Lindquist E.A."/>
            <person name="Lipzen A."/>
            <person name="Lundell T."/>
            <person name="Morin E."/>
            <person name="Murat C."/>
            <person name="Sun H."/>
            <person name="Tunlid A."/>
            <person name="Henrissat B."/>
            <person name="Grigoriev I.V."/>
            <person name="Hibbett D.S."/>
            <person name="Martin F."/>
            <person name="Nordberg H.P."/>
            <person name="Cantor M.N."/>
            <person name="Hua S.X."/>
        </authorList>
    </citation>
    <scope>NUCLEOTIDE SEQUENCE [LARGE SCALE GENOMIC DNA]</scope>
    <source>
        <strain evidence="2 3">Marx 270</strain>
    </source>
</reference>